<accession>A0A6J4N5I2</accession>
<gene>
    <name evidence="1" type="ORF">AVDCRST_MAG94-4698</name>
</gene>
<name>A0A6J4N5I2_9CYAN</name>
<dbReference type="AlphaFoldDB" id="A0A6J4N5I2"/>
<evidence type="ECO:0008006" key="2">
    <source>
        <dbReference type="Google" id="ProtNLM"/>
    </source>
</evidence>
<evidence type="ECO:0000313" key="1">
    <source>
        <dbReference type="EMBL" id="CAA9378257.1"/>
    </source>
</evidence>
<proteinExistence type="predicted"/>
<organism evidence="1">
    <name type="scientific">uncultured Leptolyngbya sp</name>
    <dbReference type="NCBI Taxonomy" id="332963"/>
    <lineage>
        <taxon>Bacteria</taxon>
        <taxon>Bacillati</taxon>
        <taxon>Cyanobacteriota</taxon>
        <taxon>Cyanophyceae</taxon>
        <taxon>Leptolyngbyales</taxon>
        <taxon>Leptolyngbyaceae</taxon>
        <taxon>Leptolyngbya group</taxon>
        <taxon>Leptolyngbya</taxon>
        <taxon>environmental samples</taxon>
    </lineage>
</organism>
<reference evidence="1" key="1">
    <citation type="submission" date="2020-02" db="EMBL/GenBank/DDBJ databases">
        <authorList>
            <person name="Meier V. D."/>
        </authorList>
    </citation>
    <scope>NUCLEOTIDE SEQUENCE</scope>
    <source>
        <strain evidence="1">AVDCRST_MAG94</strain>
    </source>
</reference>
<sequence>MIIGAHGAGLTNIVFCPQGAKVVEIFPTGAQTSFAYQQISAIVGLDYRYMYGNWVSEDVQRILPANAPVDFQLDPQELSQAFQELERL</sequence>
<protein>
    <recommendedName>
        <fullName evidence="2">Capsular polysaccharide biosynthesis protein</fullName>
    </recommendedName>
</protein>
<dbReference type="EMBL" id="CADCTY010001617">
    <property type="protein sequence ID" value="CAA9378257.1"/>
    <property type="molecule type" value="Genomic_DNA"/>
</dbReference>